<dbReference type="PANTHER" id="PTHR11640">
    <property type="entry name" value="NEPHRIN"/>
    <property type="match status" value="1"/>
</dbReference>
<proteinExistence type="predicted"/>
<name>A0A9W2YWE1_BIOGL</name>
<keyword evidence="4" id="KW-0325">Glycoprotein</keyword>
<feature type="chain" id="PRO_5040839690" evidence="8">
    <location>
        <begin position="17"/>
        <end position="1646"/>
    </location>
</feature>
<feature type="transmembrane region" description="Helical" evidence="7">
    <location>
        <begin position="1367"/>
        <end position="1387"/>
    </location>
</feature>
<gene>
    <name evidence="11" type="primary">LOC106061851</name>
</gene>
<keyword evidence="3" id="KW-1015">Disulfide bond</keyword>
<dbReference type="InterPro" id="IPR051275">
    <property type="entry name" value="Cell_adhesion_signaling"/>
</dbReference>
<dbReference type="GO" id="GO:0098609">
    <property type="term" value="P:cell-cell adhesion"/>
    <property type="evidence" value="ECO:0007669"/>
    <property type="project" value="TreeGrafter"/>
</dbReference>
<accession>A0A9W2YWE1</accession>
<evidence type="ECO:0000256" key="5">
    <source>
        <dbReference type="ARBA" id="ARBA00023319"/>
    </source>
</evidence>
<keyword evidence="8" id="KW-0732">Signal</keyword>
<evidence type="ECO:0000259" key="9">
    <source>
        <dbReference type="PROSITE" id="PS50835"/>
    </source>
</evidence>
<organism evidence="10 11">
    <name type="scientific">Biomphalaria glabrata</name>
    <name type="common">Bloodfluke planorb</name>
    <name type="synonym">Freshwater snail</name>
    <dbReference type="NCBI Taxonomy" id="6526"/>
    <lineage>
        <taxon>Eukaryota</taxon>
        <taxon>Metazoa</taxon>
        <taxon>Spiralia</taxon>
        <taxon>Lophotrochozoa</taxon>
        <taxon>Mollusca</taxon>
        <taxon>Gastropoda</taxon>
        <taxon>Heterobranchia</taxon>
        <taxon>Euthyneura</taxon>
        <taxon>Panpulmonata</taxon>
        <taxon>Hygrophila</taxon>
        <taxon>Lymnaeoidea</taxon>
        <taxon>Planorbidae</taxon>
        <taxon>Biomphalaria</taxon>
    </lineage>
</organism>
<protein>
    <submittedName>
        <fullName evidence="11">Uncharacterized protein LOC106061851</fullName>
    </submittedName>
</protein>
<evidence type="ECO:0000256" key="1">
    <source>
        <dbReference type="ARBA" id="ARBA00004479"/>
    </source>
</evidence>
<keyword evidence="7" id="KW-0812">Transmembrane</keyword>
<evidence type="ECO:0000256" key="4">
    <source>
        <dbReference type="ARBA" id="ARBA00023180"/>
    </source>
</evidence>
<keyword evidence="10" id="KW-1185">Reference proteome</keyword>
<feature type="compositionally biased region" description="Basic and acidic residues" evidence="6">
    <location>
        <begin position="1394"/>
        <end position="1409"/>
    </location>
</feature>
<dbReference type="Proteomes" id="UP001165740">
    <property type="component" value="Chromosome 14"/>
</dbReference>
<evidence type="ECO:0000256" key="6">
    <source>
        <dbReference type="SAM" id="MobiDB-lite"/>
    </source>
</evidence>
<comment type="subcellular location">
    <subcellularLocation>
        <location evidence="1">Membrane</location>
        <topology evidence="1">Single-pass type I membrane protein</topology>
    </subcellularLocation>
</comment>
<dbReference type="PROSITE" id="PS50835">
    <property type="entry name" value="IG_LIKE"/>
    <property type="match status" value="1"/>
</dbReference>
<evidence type="ECO:0000313" key="10">
    <source>
        <dbReference type="Proteomes" id="UP001165740"/>
    </source>
</evidence>
<evidence type="ECO:0000256" key="3">
    <source>
        <dbReference type="ARBA" id="ARBA00023157"/>
    </source>
</evidence>
<dbReference type="GeneID" id="106061851"/>
<keyword evidence="5" id="KW-0393">Immunoglobulin domain</keyword>
<dbReference type="PANTHER" id="PTHR11640:SF31">
    <property type="entry name" value="IRREGULAR CHIASM C-ROUGHEST PROTEIN-RELATED"/>
    <property type="match status" value="1"/>
</dbReference>
<dbReference type="InterPro" id="IPR007110">
    <property type="entry name" value="Ig-like_dom"/>
</dbReference>
<evidence type="ECO:0000256" key="2">
    <source>
        <dbReference type="ARBA" id="ARBA00023136"/>
    </source>
</evidence>
<evidence type="ECO:0000313" key="11">
    <source>
        <dbReference type="RefSeq" id="XP_055867009.1"/>
    </source>
</evidence>
<dbReference type="InterPro" id="IPR013783">
    <property type="entry name" value="Ig-like_fold"/>
</dbReference>
<dbReference type="SUPFAM" id="SSF48726">
    <property type="entry name" value="Immunoglobulin"/>
    <property type="match status" value="1"/>
</dbReference>
<dbReference type="OrthoDB" id="6147290at2759"/>
<sequence length="1646" mass="184808">MISFQVLFLIFNGAYGIVLVPEKKETLLKCIKTNWNSSLIVNLNNGDIEIAAFYANSYCVAFGNMTCSYNSMYNILSTRDINWFQRIASYFCEHYIFHEEKQFKLQEKKLHCPPHGDLTTVALMYKDGTITNVGFLKTMHIKCSLGMKCAVVNNDYLMEVLNYTHLIVSYICSSYMIKSNDTNVLPIPDARKMPMVFTLICPKVNQSLSINVLMKDGQSSQYSTYHNDICNTSLDTMTCSSTDSNFLLTVPVSLESRNMTSLSCSENTTEDIAFYSDAIDIKCRSPIITSEKFSVMCNITNVYPSIECTLFKITDGKKSVVTHKVQYEESFHPTATLYFETSCELTIPATQLGQGVQQYVVVASASNFPQGHHEYHIERSLLEPPEAVFDPTCISGQGVLKGYILANTTLNCTCWRNVTSHIYSQVLWVKDGILEPSAIRLRNSSTLTLHMTKDIENNFSCLAVSPLGNSSITFNVPKIAFGPTNVMTSVQNLSLNVCSNHSITCWVLQKEVSPDVEFNMKVDHPESFLVRMTTKSLVSTIIITPVRVGNFTLTCNVKNSIFDIEAQANISVNVSESSKNLPAFVVNNGLPISESQKAVKVTCFMQDNSNVVTSLTLQCLNDSKSVNGPVVSMLKSFSRKHNGSKCECQARFKEDCFISRTSSFIIIVAYGPTEMEVSRRNMFMELCTFETLRCSVSSNNVFPGVYFHCNASPADSLVVEQSNNVSTVNSAQFQIASFRKGKFTVTCSAINVLNQKLRVRKDIFITVEELSSQLPVIRLLNKKLPLVEGVSSKNVTISCDVPGGFHRIQNLSLTCLDQTTTKLDEPITINRNITRGHNLQCKCVAYYTSQCYGQREAVLDIQLVYGPSEVFPYLRTVHTRKCTETTVGCFVLKTDVSPKAKFVFSAQYNDTAIQFKEDIKTSIYPFYAIKVTALDVGEYTLRCTAENVAENSLKVETNISLVVTESILHKPLFIINSEQTEPHDNLEEMSFSITCVKSENAFDLMTMTLTCNNKTVTKQANAITVYHDFRDQITCTCIAHYQDSCNISYETSSGYNLKCTSPVVYVNDGNPMIVHNSETNITITCRGLESENYYSNITLTCLGMTISDLGTSTTLYALITKRDHGSSCTCTIKSLYCDENRTSEFILDFSYDTGVIHYMVNNNSQVEISEGEMLEFVCLVESYPKPDIVIKSDGNSLLNETWKPNVTSLKTEDNIWAIHFLIANSSCLNTNNYTCMESNPVTLTQSQTSVLILVKCSLHVYESDSSPKHFEYHIDDEAAISVKLYGHPQPTNIQLLKGIDSREINQTKYSANFTELKKPLILVNLIIHKIQEEDFTNYLLRADNGVGKPLLWEFIVVKGDSILDIDIVLTVSLIIGFLVLISALVRYKMKRNQKDRNRQVRPRRNDGDQKTFFNPRYSTSTVSENFLPKVSEIDEDRNSIGMCSLNTDLSSVSEIDEYGVSTGLTAINNDDTIYSVPYTYRYELPIDDDGDDSEVFGVHSTFATLKTTDKNKTKEHNQNVSTCKAALNHLPDRLLPWNYKQVNMKVINCSDVSVEGGIEPMPVMPAIQESCTTQPAYIFKMSQPPSESLPWNYKRVNMKVINCSVVSVELENEKLQNLFTIQESDVDSNKCDPDRETMLVESKKDS</sequence>
<keyword evidence="2 7" id="KW-0472">Membrane</keyword>
<dbReference type="Gene3D" id="2.60.40.10">
    <property type="entry name" value="Immunoglobulins"/>
    <property type="match status" value="1"/>
</dbReference>
<feature type="domain" description="Ig-like" evidence="9">
    <location>
        <begin position="385"/>
        <end position="473"/>
    </location>
</feature>
<reference evidence="11" key="1">
    <citation type="submission" date="2025-08" db="UniProtKB">
        <authorList>
            <consortium name="RefSeq"/>
        </authorList>
    </citation>
    <scope>IDENTIFICATION</scope>
</reference>
<dbReference type="GO" id="GO:0005911">
    <property type="term" value="C:cell-cell junction"/>
    <property type="evidence" value="ECO:0007669"/>
    <property type="project" value="TreeGrafter"/>
</dbReference>
<feature type="region of interest" description="Disordered" evidence="6">
    <location>
        <begin position="1394"/>
        <end position="1414"/>
    </location>
</feature>
<dbReference type="InterPro" id="IPR036179">
    <property type="entry name" value="Ig-like_dom_sf"/>
</dbReference>
<dbReference type="GO" id="GO:0005886">
    <property type="term" value="C:plasma membrane"/>
    <property type="evidence" value="ECO:0007669"/>
    <property type="project" value="TreeGrafter"/>
</dbReference>
<feature type="signal peptide" evidence="8">
    <location>
        <begin position="1"/>
        <end position="16"/>
    </location>
</feature>
<keyword evidence="7" id="KW-1133">Transmembrane helix</keyword>
<feature type="compositionally biased region" description="Basic and acidic residues" evidence="6">
    <location>
        <begin position="1627"/>
        <end position="1646"/>
    </location>
</feature>
<evidence type="ECO:0000256" key="8">
    <source>
        <dbReference type="SAM" id="SignalP"/>
    </source>
</evidence>
<feature type="region of interest" description="Disordered" evidence="6">
    <location>
        <begin position="1626"/>
        <end position="1646"/>
    </location>
</feature>
<evidence type="ECO:0000256" key="7">
    <source>
        <dbReference type="SAM" id="Phobius"/>
    </source>
</evidence>
<dbReference type="GO" id="GO:0050839">
    <property type="term" value="F:cell adhesion molecule binding"/>
    <property type="evidence" value="ECO:0007669"/>
    <property type="project" value="TreeGrafter"/>
</dbReference>
<dbReference type="RefSeq" id="XP_055867009.1">
    <property type="nucleotide sequence ID" value="XM_056011034.1"/>
</dbReference>